<evidence type="ECO:0000256" key="1">
    <source>
        <dbReference type="ARBA" id="ARBA00022574"/>
    </source>
</evidence>
<dbReference type="EMBL" id="WIGO01000618">
    <property type="protein sequence ID" value="KAF6807649.1"/>
    <property type="molecule type" value="Genomic_DNA"/>
</dbReference>
<evidence type="ECO:0000256" key="3">
    <source>
        <dbReference type="ARBA" id="ARBA00023054"/>
    </source>
</evidence>
<dbReference type="Pfam" id="PF00400">
    <property type="entry name" value="WD40"/>
    <property type="match status" value="1"/>
</dbReference>
<dbReference type="PANTHER" id="PTHR22847:SF637">
    <property type="entry name" value="WD REPEAT DOMAIN 5B"/>
    <property type="match status" value="1"/>
</dbReference>
<keyword evidence="3" id="KW-0175">Coiled coil</keyword>
<evidence type="ECO:0000256" key="6">
    <source>
        <dbReference type="ARBA" id="ARBA00043913"/>
    </source>
</evidence>
<dbReference type="SMART" id="SM00320">
    <property type="entry name" value="WD40"/>
    <property type="match status" value="1"/>
</dbReference>
<dbReference type="InterPro" id="IPR015943">
    <property type="entry name" value="WD40/YVTN_repeat-like_dom_sf"/>
</dbReference>
<dbReference type="PROSITE" id="PS50082">
    <property type="entry name" value="WD_REPEATS_2"/>
    <property type="match status" value="1"/>
</dbReference>
<accession>A0A8H6MSR0</accession>
<dbReference type="PROSITE" id="PS00678">
    <property type="entry name" value="WD_REPEATS_1"/>
    <property type="match status" value="1"/>
</dbReference>
<evidence type="ECO:0000256" key="7">
    <source>
        <dbReference type="PROSITE-ProRule" id="PRU00221"/>
    </source>
</evidence>
<evidence type="ECO:0000256" key="5">
    <source>
        <dbReference type="ARBA" id="ARBA00039789"/>
    </source>
</evidence>
<reference evidence="8" key="1">
    <citation type="journal article" date="2020" name="Phytopathology">
        <title>Genome Sequence Resources of Colletotrichum truncatum, C. plurivorum, C. musicola, and C. sojae: Four Species Pathogenic to Soybean (Glycine max).</title>
        <authorList>
            <person name="Rogerio F."/>
            <person name="Boufleur T.R."/>
            <person name="Ciampi-Guillardi M."/>
            <person name="Sukno S.A."/>
            <person name="Thon M.R."/>
            <person name="Massola Junior N.S."/>
            <person name="Baroncelli R."/>
        </authorList>
    </citation>
    <scope>NUCLEOTIDE SEQUENCE</scope>
    <source>
        <strain evidence="8">LFN00145</strain>
    </source>
</reference>
<name>A0A8H6MSR0_9PEZI</name>
<comment type="caution">
    <text evidence="8">The sequence shown here is derived from an EMBL/GenBank/DDBJ whole genome shotgun (WGS) entry which is preliminary data.</text>
</comment>
<evidence type="ECO:0000313" key="9">
    <source>
        <dbReference type="Proteomes" id="UP000654918"/>
    </source>
</evidence>
<dbReference type="Gene3D" id="2.130.10.10">
    <property type="entry name" value="YVTN repeat-like/Quinoprotein amine dehydrogenase"/>
    <property type="match status" value="1"/>
</dbReference>
<evidence type="ECO:0000256" key="2">
    <source>
        <dbReference type="ARBA" id="ARBA00022737"/>
    </source>
</evidence>
<feature type="repeat" description="WD" evidence="7">
    <location>
        <begin position="2"/>
        <end position="43"/>
    </location>
</feature>
<dbReference type="InterPro" id="IPR036322">
    <property type="entry name" value="WD40_repeat_dom_sf"/>
</dbReference>
<keyword evidence="1 7" id="KW-0853">WD repeat</keyword>
<dbReference type="GO" id="GO:1990234">
    <property type="term" value="C:transferase complex"/>
    <property type="evidence" value="ECO:0007669"/>
    <property type="project" value="UniProtKB-ARBA"/>
</dbReference>
<dbReference type="SUPFAM" id="SSF50978">
    <property type="entry name" value="WD40 repeat-like"/>
    <property type="match status" value="1"/>
</dbReference>
<dbReference type="InterPro" id="IPR019775">
    <property type="entry name" value="WD40_repeat_CS"/>
</dbReference>
<comment type="function">
    <text evidence="6">Involved in mitochondrial fission. Acts as an adapter protein required to form mitochondrial fission complexes. Formation of these complexes is required to promote constriction and fission of the mitochondrial compartment at a late step in mitochondrial division.</text>
</comment>
<comment type="similarity">
    <text evidence="4">Belongs to the WD repeat MDV1/CAF4 family.</text>
</comment>
<sequence>TLEGHGNGVSAVAFSPDGRVIASASDDETVRLWDAATGAHRQTLEGHTRSLAFDSLSTTELLTDFGA</sequence>
<protein>
    <recommendedName>
        <fullName evidence="5">Mitochondrial division protein 1</fullName>
    </recommendedName>
</protein>
<evidence type="ECO:0000256" key="4">
    <source>
        <dbReference type="ARBA" id="ARBA00038415"/>
    </source>
</evidence>
<keyword evidence="2" id="KW-0677">Repeat</keyword>
<dbReference type="PANTHER" id="PTHR22847">
    <property type="entry name" value="WD40 REPEAT PROTEIN"/>
    <property type="match status" value="1"/>
</dbReference>
<gene>
    <name evidence="8" type="ORF">CPLU01_15776</name>
</gene>
<keyword evidence="9" id="KW-1185">Reference proteome</keyword>
<dbReference type="AlphaFoldDB" id="A0A8H6MSR0"/>
<feature type="non-terminal residue" evidence="8">
    <location>
        <position position="67"/>
    </location>
</feature>
<dbReference type="PROSITE" id="PS50294">
    <property type="entry name" value="WD_REPEATS_REGION"/>
    <property type="match status" value="1"/>
</dbReference>
<evidence type="ECO:0000313" key="8">
    <source>
        <dbReference type="EMBL" id="KAF6807649.1"/>
    </source>
</evidence>
<dbReference type="Proteomes" id="UP000654918">
    <property type="component" value="Unassembled WGS sequence"/>
</dbReference>
<proteinExistence type="inferred from homology"/>
<organism evidence="8 9">
    <name type="scientific">Colletotrichum plurivorum</name>
    <dbReference type="NCBI Taxonomy" id="2175906"/>
    <lineage>
        <taxon>Eukaryota</taxon>
        <taxon>Fungi</taxon>
        <taxon>Dikarya</taxon>
        <taxon>Ascomycota</taxon>
        <taxon>Pezizomycotina</taxon>
        <taxon>Sordariomycetes</taxon>
        <taxon>Hypocreomycetidae</taxon>
        <taxon>Glomerellales</taxon>
        <taxon>Glomerellaceae</taxon>
        <taxon>Colletotrichum</taxon>
        <taxon>Colletotrichum orchidearum species complex</taxon>
    </lineage>
</organism>
<dbReference type="InterPro" id="IPR001680">
    <property type="entry name" value="WD40_rpt"/>
</dbReference>